<evidence type="ECO:0000313" key="2">
    <source>
        <dbReference type="EMBL" id="TYP96878.1"/>
    </source>
</evidence>
<sequence length="861" mass="100234">MSTRYIKVFLRYIATLILFFALSSVASAQTLHLKGKVMDVTNKEPIGYATIAAIGSTTATSTDDNGNFVLKVEPGFSKIRISYVGYESQDVTISGQSYQEVTVYLVPEENTIEAVQIKAPKRSKYSNKNNPAVELIRKVIAHKDENRIEAYDYAQYQQYEKVSLGLSNLSEKFKNRKAFKNYQFLFEKEDAEVGSNTTRGYTLPAFIEERLSQVYTRRKPNTTKQLILAEQRAQFDPKFIDNDGLSAYFNKLYQDIDIYESNIELVTNQFLSPIAGSSPTFYKFYITDTVKTETPYLVELSFFPRNKADLLFQGRLYITLDGKYAVKRAELSVSDDINLNFVRDLDVKLDFEQDQNSRYYLRTSSLGLDFSLTDKGTGIKGNRTVTFEDFKTGLVQPDSMYAGPSVVKVYEEKKETLTDEYWATHRPVPLKPTEQHIYRNIDTLQLIPSFQRLMDISALVLSGYKQAGPLEIGPVNTFYSFNPVEGFRLRVGGRTTDRLSKRFYAEGYTAYGFKDEKWKYFLSGTYALNNKSVYTFPQHYLRASIMRDTKIPGQNLEFVQEDNFLLSFKRGENERYLYNDIYRLEYKREFENRFSYTIGFSKWRQQPAGILTYQMLDEQGNNRLFNELNTTELSVSLRYAPHEEFYQGKLYRTPIFNKYPIFYLNYVAGLKDVLDGEYNYHNFTLGVDKRFYFSQLGYADVNLEGNYILGNQIPFPFLNIHRANQTYAYQLRSYNLMNFLEFVSDHSVAANVQYYMNGFLLNKIPLIKRLKWREVFSVKAIYGALRHENDPQYTNGVFQFQKNEHDQPITYGFGNRPYVEASVGLTNIFKFIRVDYVRRLNYLDQPDAPKHGIRVRVKFDF</sequence>
<accession>A0A5S5DNC1</accession>
<dbReference type="OrthoDB" id="983143at2"/>
<dbReference type="Pfam" id="PF18939">
    <property type="entry name" value="DUF5686"/>
    <property type="match status" value="1"/>
</dbReference>
<dbReference type="EMBL" id="VNHX01000004">
    <property type="protein sequence ID" value="TYP96878.1"/>
    <property type="molecule type" value="Genomic_DNA"/>
</dbReference>
<proteinExistence type="predicted"/>
<keyword evidence="3" id="KW-1185">Reference proteome</keyword>
<evidence type="ECO:0000256" key="1">
    <source>
        <dbReference type="SAM" id="SignalP"/>
    </source>
</evidence>
<reference evidence="2 3" key="1">
    <citation type="submission" date="2019-07" db="EMBL/GenBank/DDBJ databases">
        <title>Genomic Encyclopedia of Archaeal and Bacterial Type Strains, Phase II (KMG-II): from individual species to whole genera.</title>
        <authorList>
            <person name="Goeker M."/>
        </authorList>
    </citation>
    <scope>NUCLEOTIDE SEQUENCE [LARGE SCALE GENOMIC DNA]</scope>
    <source>
        <strain evidence="2 3">DSM 18850</strain>
    </source>
</reference>
<feature type="signal peptide" evidence="1">
    <location>
        <begin position="1"/>
        <end position="28"/>
    </location>
</feature>
<dbReference type="SUPFAM" id="SSF49464">
    <property type="entry name" value="Carboxypeptidase regulatory domain-like"/>
    <property type="match status" value="1"/>
</dbReference>
<dbReference type="Pfam" id="PF13715">
    <property type="entry name" value="CarbopepD_reg_2"/>
    <property type="match status" value="1"/>
</dbReference>
<gene>
    <name evidence="2" type="ORF">BC792_104102</name>
</gene>
<comment type="caution">
    <text evidence="2">The sequence shown here is derived from an EMBL/GenBank/DDBJ whole genome shotgun (WGS) entry which is preliminary data.</text>
</comment>
<keyword evidence="2" id="KW-0121">Carboxypeptidase</keyword>
<keyword evidence="1" id="KW-0732">Signal</keyword>
<keyword evidence="2" id="KW-0378">Hydrolase</keyword>
<dbReference type="InterPro" id="IPR008969">
    <property type="entry name" value="CarboxyPept-like_regulatory"/>
</dbReference>
<dbReference type="Proteomes" id="UP000325105">
    <property type="component" value="Unassembled WGS sequence"/>
</dbReference>
<dbReference type="AlphaFoldDB" id="A0A5S5DNC1"/>
<dbReference type="InterPro" id="IPR043741">
    <property type="entry name" value="DUF5686"/>
</dbReference>
<dbReference type="GO" id="GO:0004180">
    <property type="term" value="F:carboxypeptidase activity"/>
    <property type="evidence" value="ECO:0007669"/>
    <property type="project" value="UniProtKB-KW"/>
</dbReference>
<feature type="chain" id="PRO_5024414843" evidence="1">
    <location>
        <begin position="29"/>
        <end position="861"/>
    </location>
</feature>
<dbReference type="Gene3D" id="2.60.40.1120">
    <property type="entry name" value="Carboxypeptidase-like, regulatory domain"/>
    <property type="match status" value="1"/>
</dbReference>
<dbReference type="RefSeq" id="WP_148907802.1">
    <property type="nucleotide sequence ID" value="NZ_VNHX01000004.1"/>
</dbReference>
<protein>
    <submittedName>
        <fullName evidence="2">Carboxypeptidase-like protein</fullName>
    </submittedName>
</protein>
<keyword evidence="2" id="KW-0645">Protease</keyword>
<evidence type="ECO:0000313" key="3">
    <source>
        <dbReference type="Proteomes" id="UP000325105"/>
    </source>
</evidence>
<name>A0A5S5DNC1_9SPHI</name>
<organism evidence="2 3">
    <name type="scientific">Sphingobacterium allocomposti</name>
    <dbReference type="NCBI Taxonomy" id="415956"/>
    <lineage>
        <taxon>Bacteria</taxon>
        <taxon>Pseudomonadati</taxon>
        <taxon>Bacteroidota</taxon>
        <taxon>Sphingobacteriia</taxon>
        <taxon>Sphingobacteriales</taxon>
        <taxon>Sphingobacteriaceae</taxon>
        <taxon>Sphingobacterium</taxon>
    </lineage>
</organism>